<reference evidence="1" key="1">
    <citation type="submission" date="2020-10" db="EMBL/GenBank/DDBJ databases">
        <title>Complete genome sequence of vB_MoxS-R1, a novel marine prophage inducted from Microbacterium.</title>
        <authorList>
            <person name="Zheng H."/>
            <person name="Liu B."/>
            <person name="Xu Y."/>
            <person name="Chen F."/>
        </authorList>
    </citation>
    <scope>NUCLEOTIDE SEQUENCE</scope>
</reference>
<evidence type="ECO:0000313" key="2">
    <source>
        <dbReference type="Proteomes" id="UP000683438"/>
    </source>
</evidence>
<evidence type="ECO:0000313" key="1">
    <source>
        <dbReference type="EMBL" id="QWT28890.1"/>
    </source>
</evidence>
<name>A0A8F2E4N1_9CAUD</name>
<proteinExistence type="predicted"/>
<keyword evidence="2" id="KW-1185">Reference proteome</keyword>
<accession>A0A8F2E4N1</accession>
<sequence length="52" mass="5931">MTGYVCELCGIDRGTYSAMMACETECEAENTAARKNHVSPRVMRPMRNWEDD</sequence>
<protein>
    <submittedName>
        <fullName evidence="1">Uncharacterized protein</fullName>
    </submittedName>
</protein>
<organism evidence="1 2">
    <name type="scientific">Microbacterium phage vB_MoxS-R1</name>
    <dbReference type="NCBI Taxonomy" id="2848881"/>
    <lineage>
        <taxon>Viruses</taxon>
        <taxon>Duplodnaviria</taxon>
        <taxon>Heunggongvirae</taxon>
        <taxon>Uroviricota</taxon>
        <taxon>Caudoviricetes</taxon>
        <taxon>Syrbvirus</taxon>
        <taxon>Syrbvirus R1</taxon>
    </lineage>
</organism>
<dbReference type="Proteomes" id="UP000683438">
    <property type="component" value="Segment"/>
</dbReference>
<gene>
    <name evidence="1" type="ORF">vBMoxSR1_gp40</name>
</gene>
<dbReference type="EMBL" id="MW073100">
    <property type="protein sequence ID" value="QWT28890.1"/>
    <property type="molecule type" value="Genomic_DNA"/>
</dbReference>